<evidence type="ECO:0000256" key="15">
    <source>
        <dbReference type="RuleBase" id="RU000461"/>
    </source>
</evidence>
<keyword evidence="16" id="KW-0812">Transmembrane</keyword>
<keyword evidence="13 16" id="KW-0472">Membrane</keyword>
<keyword evidence="16" id="KW-1133">Transmembrane helix</keyword>
<sequence length="519" mass="59860">MLICLVGKWLPREIDVKKLNIVFVILIVICGWLVFRWWRVQRRCLKHLAEIPGPFALPLIGNLAQVNVDHDELFSRIVGMRLMWGTRDGINKAWLGQKPYVFLSKACTVEPIIASSRHVDKSYDYQFLQPWLGTGLLTSSGAKWRSRRKILTPTFHFNILEGFVQVFGEQTEVLVRKMGAELGKPSFNVFPYVTLCTLDIICETAMGQRISAQSHSDSDYVRAVYDIGSIIQTRQASLFYQSNIFFRFSSLYKKHQQCIRTLHDFSNKVITERRKEILENAEDADRNEVTKRLAFLDLLIKVSENGSVLSDTDIREEVDTFMFEGHDTTSSAVCWTLYLLGCHPEFQHKVFNELDSIFSEGIYDRRPTLRDLKGMKYLDKCIKEALRLYPSVPILGRKVSKDIQIGKYTVPKGTTALVVLPVLHRDPEVFQNPEKYDPERFSYENTIGRHPYAYIPFSAGPRNCIGQKFALLEEKVLISGVLRKYRLEATERREDITTTAELVIRAKNGLHIRIHPRFT</sequence>
<evidence type="ECO:0000313" key="17">
    <source>
        <dbReference type="Proteomes" id="UP000695007"/>
    </source>
</evidence>
<dbReference type="SUPFAM" id="SSF48264">
    <property type="entry name" value="Cytochrome P450"/>
    <property type="match status" value="1"/>
</dbReference>
<dbReference type="Gene3D" id="1.10.630.10">
    <property type="entry name" value="Cytochrome P450"/>
    <property type="match status" value="1"/>
</dbReference>
<dbReference type="GeneID" id="105364968"/>
<feature type="transmembrane region" description="Helical" evidence="16">
    <location>
        <begin position="21"/>
        <end position="38"/>
    </location>
</feature>
<protein>
    <submittedName>
        <fullName evidence="18">Cytochrome P450 4c3</fullName>
    </submittedName>
</protein>
<dbReference type="InterPro" id="IPR050196">
    <property type="entry name" value="Cytochrome_P450_Monoox"/>
</dbReference>
<dbReference type="InterPro" id="IPR001128">
    <property type="entry name" value="Cyt_P450"/>
</dbReference>
<dbReference type="GO" id="GO:0005789">
    <property type="term" value="C:endoplasmic reticulum membrane"/>
    <property type="evidence" value="ECO:0007669"/>
    <property type="project" value="UniProtKB-SubCell"/>
</dbReference>
<comment type="similarity">
    <text evidence="5 15">Belongs to the cytochrome P450 family.</text>
</comment>
<proteinExistence type="inferred from homology"/>
<feature type="binding site" description="axial binding residue" evidence="14">
    <location>
        <position position="464"/>
    </location>
    <ligand>
        <name>heme</name>
        <dbReference type="ChEBI" id="CHEBI:30413"/>
    </ligand>
    <ligandPart>
        <name>Fe</name>
        <dbReference type="ChEBI" id="CHEBI:18248"/>
    </ligandPart>
</feature>
<evidence type="ECO:0000256" key="3">
    <source>
        <dbReference type="ARBA" id="ARBA00004174"/>
    </source>
</evidence>
<evidence type="ECO:0000256" key="1">
    <source>
        <dbReference type="ARBA" id="ARBA00001971"/>
    </source>
</evidence>
<evidence type="ECO:0000256" key="12">
    <source>
        <dbReference type="ARBA" id="ARBA00023033"/>
    </source>
</evidence>
<name>A0AAJ7DYR0_9HYME</name>
<keyword evidence="8" id="KW-0256">Endoplasmic reticulum</keyword>
<dbReference type="CTD" id="43663"/>
<comment type="function">
    <text evidence="2">May be involved in the metabolism of insect hormones and in the breakdown of synthetic insecticides.</text>
</comment>
<evidence type="ECO:0000256" key="10">
    <source>
        <dbReference type="ARBA" id="ARBA00023002"/>
    </source>
</evidence>
<evidence type="ECO:0000256" key="9">
    <source>
        <dbReference type="ARBA" id="ARBA00022848"/>
    </source>
</evidence>
<evidence type="ECO:0000256" key="14">
    <source>
        <dbReference type="PIRSR" id="PIRSR602401-1"/>
    </source>
</evidence>
<keyword evidence="12 15" id="KW-0503">Monooxygenase</keyword>
<evidence type="ECO:0000256" key="16">
    <source>
        <dbReference type="SAM" id="Phobius"/>
    </source>
</evidence>
<dbReference type="GO" id="GO:0020037">
    <property type="term" value="F:heme binding"/>
    <property type="evidence" value="ECO:0007669"/>
    <property type="project" value="InterPro"/>
</dbReference>
<reference evidence="18" key="1">
    <citation type="submission" date="2025-08" db="UniProtKB">
        <authorList>
            <consortium name="RefSeq"/>
        </authorList>
    </citation>
    <scope>IDENTIFICATION</scope>
</reference>
<accession>A0AAJ7DYR0</accession>
<keyword evidence="7 14" id="KW-0479">Metal-binding</keyword>
<evidence type="ECO:0000256" key="2">
    <source>
        <dbReference type="ARBA" id="ARBA00003690"/>
    </source>
</evidence>
<keyword evidence="17" id="KW-1185">Reference proteome</keyword>
<dbReference type="PROSITE" id="PS00086">
    <property type="entry name" value="CYTOCHROME_P450"/>
    <property type="match status" value="1"/>
</dbReference>
<keyword evidence="11 14" id="KW-0408">Iron</keyword>
<dbReference type="InterPro" id="IPR017972">
    <property type="entry name" value="Cyt_P450_CS"/>
</dbReference>
<comment type="cofactor">
    <cofactor evidence="1 14">
        <name>heme</name>
        <dbReference type="ChEBI" id="CHEBI:30413"/>
    </cofactor>
</comment>
<dbReference type="GO" id="GO:0004497">
    <property type="term" value="F:monooxygenase activity"/>
    <property type="evidence" value="ECO:0007669"/>
    <property type="project" value="UniProtKB-KW"/>
</dbReference>
<dbReference type="Pfam" id="PF00067">
    <property type="entry name" value="p450"/>
    <property type="match status" value="1"/>
</dbReference>
<evidence type="ECO:0000256" key="8">
    <source>
        <dbReference type="ARBA" id="ARBA00022824"/>
    </source>
</evidence>
<dbReference type="KEGG" id="csol:105364968"/>
<organism evidence="17 18">
    <name type="scientific">Ceratosolen solmsi marchali</name>
    <dbReference type="NCBI Taxonomy" id="326594"/>
    <lineage>
        <taxon>Eukaryota</taxon>
        <taxon>Metazoa</taxon>
        <taxon>Ecdysozoa</taxon>
        <taxon>Arthropoda</taxon>
        <taxon>Hexapoda</taxon>
        <taxon>Insecta</taxon>
        <taxon>Pterygota</taxon>
        <taxon>Neoptera</taxon>
        <taxon>Endopterygota</taxon>
        <taxon>Hymenoptera</taxon>
        <taxon>Apocrita</taxon>
        <taxon>Proctotrupomorpha</taxon>
        <taxon>Chalcidoidea</taxon>
        <taxon>Agaonidae</taxon>
        <taxon>Agaoninae</taxon>
        <taxon>Ceratosolen</taxon>
    </lineage>
</organism>
<evidence type="ECO:0000256" key="4">
    <source>
        <dbReference type="ARBA" id="ARBA00004406"/>
    </source>
</evidence>
<dbReference type="InterPro" id="IPR002401">
    <property type="entry name" value="Cyt_P450_E_grp-I"/>
</dbReference>
<dbReference type="AlphaFoldDB" id="A0AAJ7DYR0"/>
<gene>
    <name evidence="18" type="primary">LOC105364968</name>
</gene>
<dbReference type="PRINTS" id="PR00463">
    <property type="entry name" value="EP450I"/>
</dbReference>
<dbReference type="PRINTS" id="PR00385">
    <property type="entry name" value="P450"/>
</dbReference>
<keyword evidence="6 14" id="KW-0349">Heme</keyword>
<comment type="subcellular location">
    <subcellularLocation>
        <location evidence="4">Endoplasmic reticulum membrane</location>
        <topology evidence="4">Peripheral membrane protein</topology>
    </subcellularLocation>
    <subcellularLocation>
        <location evidence="3">Microsome membrane</location>
        <topology evidence="3">Peripheral membrane protein</topology>
    </subcellularLocation>
</comment>
<dbReference type="RefSeq" id="XP_011501315.1">
    <property type="nucleotide sequence ID" value="XM_011503013.1"/>
</dbReference>
<evidence type="ECO:0000256" key="7">
    <source>
        <dbReference type="ARBA" id="ARBA00022723"/>
    </source>
</evidence>
<dbReference type="GO" id="GO:0016705">
    <property type="term" value="F:oxidoreductase activity, acting on paired donors, with incorporation or reduction of molecular oxygen"/>
    <property type="evidence" value="ECO:0007669"/>
    <property type="project" value="InterPro"/>
</dbReference>
<dbReference type="PANTHER" id="PTHR24291">
    <property type="entry name" value="CYTOCHROME P450 FAMILY 4"/>
    <property type="match status" value="1"/>
</dbReference>
<evidence type="ECO:0000256" key="11">
    <source>
        <dbReference type="ARBA" id="ARBA00023004"/>
    </source>
</evidence>
<dbReference type="GO" id="GO:0005506">
    <property type="term" value="F:iron ion binding"/>
    <property type="evidence" value="ECO:0007669"/>
    <property type="project" value="InterPro"/>
</dbReference>
<evidence type="ECO:0000256" key="6">
    <source>
        <dbReference type="ARBA" id="ARBA00022617"/>
    </source>
</evidence>
<evidence type="ECO:0000256" key="5">
    <source>
        <dbReference type="ARBA" id="ARBA00010617"/>
    </source>
</evidence>
<evidence type="ECO:0000313" key="18">
    <source>
        <dbReference type="RefSeq" id="XP_011501315.1"/>
    </source>
</evidence>
<evidence type="ECO:0000256" key="13">
    <source>
        <dbReference type="ARBA" id="ARBA00023136"/>
    </source>
</evidence>
<dbReference type="InterPro" id="IPR036396">
    <property type="entry name" value="Cyt_P450_sf"/>
</dbReference>
<dbReference type="PANTHER" id="PTHR24291:SF189">
    <property type="entry name" value="CYTOCHROME P450 4C3-RELATED"/>
    <property type="match status" value="1"/>
</dbReference>
<dbReference type="Proteomes" id="UP000695007">
    <property type="component" value="Unplaced"/>
</dbReference>
<keyword evidence="10 15" id="KW-0560">Oxidoreductase</keyword>
<keyword evidence="9" id="KW-0492">Microsome</keyword>